<evidence type="ECO:0000313" key="3">
    <source>
        <dbReference type="EMBL" id="ADL13374.1"/>
    </source>
</evidence>
<dbReference type="OrthoDB" id="9780456at2"/>
<dbReference type="PANTHER" id="PTHR43018:SF1">
    <property type="entry name" value="PROTEIN AROA(G)"/>
    <property type="match status" value="1"/>
</dbReference>
<dbReference type="InterPro" id="IPR052899">
    <property type="entry name" value="Class-I_DAHP_synthase"/>
</dbReference>
<reference evidence="3 4" key="1">
    <citation type="journal article" date="2010" name="Stand. Genomic Sci.">
        <title>Complete genome sequence of Acetohalobium arabaticum type strain (Z-7288).</title>
        <authorList>
            <person name="Sikorski J."/>
            <person name="Lapidus A."/>
            <person name="Chertkov O."/>
            <person name="Lucas S."/>
            <person name="Copeland A."/>
            <person name="Glavina Del Rio T."/>
            <person name="Nolan M."/>
            <person name="Tice H."/>
            <person name="Cheng J.F."/>
            <person name="Han C."/>
            <person name="Brambilla E."/>
            <person name="Pitluck S."/>
            <person name="Liolios K."/>
            <person name="Ivanova N."/>
            <person name="Mavromatis K."/>
            <person name="Mikhailova N."/>
            <person name="Pati A."/>
            <person name="Bruce D."/>
            <person name="Detter C."/>
            <person name="Tapia R."/>
            <person name="Goodwin L."/>
            <person name="Chen A."/>
            <person name="Palaniappan K."/>
            <person name="Land M."/>
            <person name="Hauser L."/>
            <person name="Chang Y.J."/>
            <person name="Jeffries C.D."/>
            <person name="Rohde M."/>
            <person name="Goker M."/>
            <person name="Spring S."/>
            <person name="Woyke T."/>
            <person name="Bristow J."/>
            <person name="Eisen J.A."/>
            <person name="Markowitz V."/>
            <person name="Hugenholtz P."/>
            <person name="Kyrpides N.C."/>
            <person name="Klenk H.P."/>
        </authorList>
    </citation>
    <scope>NUCLEOTIDE SEQUENCE [LARGE SCALE GENOMIC DNA]</scope>
    <source>
        <strain evidence="4">ATCC 49924 / DSM 5501 / Z-7288</strain>
    </source>
</reference>
<dbReference type="eggNOG" id="COG2876">
    <property type="taxonomic scope" value="Bacteria"/>
</dbReference>
<dbReference type="STRING" id="574087.Acear_1871"/>
<dbReference type="EC" id="2.5.1.54" evidence="3"/>
<dbReference type="SUPFAM" id="SSF51569">
    <property type="entry name" value="Aldolase"/>
    <property type="match status" value="1"/>
</dbReference>
<dbReference type="Proteomes" id="UP000001661">
    <property type="component" value="Chromosome"/>
</dbReference>
<dbReference type="InterPro" id="IPR006218">
    <property type="entry name" value="DAHP1/KDSA"/>
</dbReference>
<dbReference type="GO" id="GO:0016832">
    <property type="term" value="F:aldehyde-lyase activity"/>
    <property type="evidence" value="ECO:0007669"/>
    <property type="project" value="InterPro"/>
</dbReference>
<feature type="domain" description="DAHP synthetase I/KDSA" evidence="2">
    <location>
        <begin position="27"/>
        <end position="261"/>
    </location>
</feature>
<protein>
    <submittedName>
        <fullName evidence="3">3-deoxy-D-arabinoheptulosonate-7-phosphate synthase</fullName>
        <ecNumber evidence="3">2.5.1.54</ecNumber>
    </submittedName>
</protein>
<dbReference type="RefSeq" id="WP_013278819.1">
    <property type="nucleotide sequence ID" value="NC_014378.1"/>
</dbReference>
<dbReference type="GO" id="GO:0009073">
    <property type="term" value="P:aromatic amino acid family biosynthetic process"/>
    <property type="evidence" value="ECO:0007669"/>
    <property type="project" value="InterPro"/>
</dbReference>
<gene>
    <name evidence="3" type="ordered locus">Acear_1871</name>
</gene>
<dbReference type="KEGG" id="aar:Acear_1871"/>
<evidence type="ECO:0000256" key="1">
    <source>
        <dbReference type="ARBA" id="ARBA00022679"/>
    </source>
</evidence>
<dbReference type="InterPro" id="IPR006268">
    <property type="entry name" value="DAHP_syn_2"/>
</dbReference>
<dbReference type="Pfam" id="PF00793">
    <property type="entry name" value="DAHP_synth_1"/>
    <property type="match status" value="1"/>
</dbReference>
<dbReference type="GO" id="GO:0003849">
    <property type="term" value="F:3-deoxy-7-phosphoheptulonate synthase activity"/>
    <property type="evidence" value="ECO:0007669"/>
    <property type="project" value="UniProtKB-EC"/>
</dbReference>
<name>D9QS83_ACEAZ</name>
<sequence>MSQPAKELYPLAGKSDKLEKSIIGIGDIGIGSGEPTVIADFCAIESREKFFTAAVSLKEAGAEVLRYELQLSPYSSQGLEDLSLEMLAEVKEETGLLIATEVMDIRQVESIAEYVDILQIGSQNMQNYPLLREVGNYNLPVILKRGMSATIREWLLAAEYILDAGNQDVILCEQGIKCFQQYTENLLDISAVPIIRQLSHLPVIIDPSQAAGRSDLIIPLAKAGLAAGVDGVMVEVHFETDETFCTRDQSLTLSQFEDLVEVIGANRNVLS</sequence>
<dbReference type="NCBIfam" id="TIGR01361">
    <property type="entry name" value="DAHP_synth_Bsub"/>
    <property type="match status" value="1"/>
</dbReference>
<evidence type="ECO:0000259" key="2">
    <source>
        <dbReference type="Pfam" id="PF00793"/>
    </source>
</evidence>
<dbReference type="HOGENOM" id="CLU_062599_1_1_9"/>
<keyword evidence="4" id="KW-1185">Reference proteome</keyword>
<organism evidence="3 4">
    <name type="scientific">Acetohalobium arabaticum (strain ATCC 49924 / DSM 5501 / Z-7288)</name>
    <dbReference type="NCBI Taxonomy" id="574087"/>
    <lineage>
        <taxon>Bacteria</taxon>
        <taxon>Bacillati</taxon>
        <taxon>Bacillota</taxon>
        <taxon>Clostridia</taxon>
        <taxon>Halanaerobiales</taxon>
        <taxon>Halobacteroidaceae</taxon>
        <taxon>Acetohalobium</taxon>
    </lineage>
</organism>
<dbReference type="Gene3D" id="3.20.20.70">
    <property type="entry name" value="Aldolase class I"/>
    <property type="match status" value="1"/>
</dbReference>
<keyword evidence="1 3" id="KW-0808">Transferase</keyword>
<dbReference type="InterPro" id="IPR013785">
    <property type="entry name" value="Aldolase_TIM"/>
</dbReference>
<proteinExistence type="predicted"/>
<dbReference type="EMBL" id="CP002105">
    <property type="protein sequence ID" value="ADL13374.1"/>
    <property type="molecule type" value="Genomic_DNA"/>
</dbReference>
<evidence type="ECO:0000313" key="4">
    <source>
        <dbReference type="Proteomes" id="UP000001661"/>
    </source>
</evidence>
<dbReference type="AlphaFoldDB" id="D9QS83"/>
<accession>D9QS83</accession>
<dbReference type="PANTHER" id="PTHR43018">
    <property type="entry name" value="PHOSPHO-2-DEHYDRO-3-DEOXYHEPTONATE ALDOLASE"/>
    <property type="match status" value="1"/>
</dbReference>